<accession>A0A7Y7XJH0</accession>
<protein>
    <submittedName>
        <fullName evidence="1">Uncharacterized protein</fullName>
    </submittedName>
</protein>
<sequence>MFDDFTSFKNNNWNGWKTGSGTVERGVLETERGNTYWAGLVDMGTPTQFEPAIKKVFDIELSNKSYSVEYQFRIRTAPELNQHFLIAVTVPRHQDFRLNTYVEHETPINQWVDSKSGSSLFFSGSKEIWIGLWRSPGSINPPQWAIEFDNIRVRER</sequence>
<reference evidence="1 2" key="1">
    <citation type="submission" date="2020-04" db="EMBL/GenBank/DDBJ databases">
        <title>Molecular characterization of pseudomonads from Agaricus bisporus reveal novel blotch 2 pathogens in Western Europe.</title>
        <authorList>
            <person name="Taparia T."/>
            <person name="Krijger M."/>
            <person name="Haynes E."/>
            <person name="Elpinstone J.G."/>
            <person name="Noble R."/>
            <person name="Van Der Wolf J."/>
        </authorList>
    </citation>
    <scope>NUCLEOTIDE SEQUENCE [LARGE SCALE GENOMIC DNA]</scope>
    <source>
        <strain evidence="1 2">H7001</strain>
    </source>
</reference>
<evidence type="ECO:0000313" key="1">
    <source>
        <dbReference type="EMBL" id="NWC00642.1"/>
    </source>
</evidence>
<proteinExistence type="predicted"/>
<organism evidence="1 2">
    <name type="scientific">Pseudomonas gingeri</name>
    <dbReference type="NCBI Taxonomy" id="117681"/>
    <lineage>
        <taxon>Bacteria</taxon>
        <taxon>Pseudomonadati</taxon>
        <taxon>Pseudomonadota</taxon>
        <taxon>Gammaproteobacteria</taxon>
        <taxon>Pseudomonadales</taxon>
        <taxon>Pseudomonadaceae</taxon>
        <taxon>Pseudomonas</taxon>
    </lineage>
</organism>
<dbReference type="Proteomes" id="UP000539985">
    <property type="component" value="Unassembled WGS sequence"/>
</dbReference>
<gene>
    <name evidence="1" type="ORF">HX882_32730</name>
</gene>
<evidence type="ECO:0000313" key="2">
    <source>
        <dbReference type="Proteomes" id="UP000539985"/>
    </source>
</evidence>
<dbReference type="AlphaFoldDB" id="A0A7Y7XJH0"/>
<dbReference type="RefSeq" id="WP_177105857.1">
    <property type="nucleotide sequence ID" value="NZ_JACAQB010000036.1"/>
</dbReference>
<name>A0A7Y7XJH0_9PSED</name>
<dbReference type="EMBL" id="JACAQB010000036">
    <property type="protein sequence ID" value="NWC00642.1"/>
    <property type="molecule type" value="Genomic_DNA"/>
</dbReference>
<comment type="caution">
    <text evidence="1">The sequence shown here is derived from an EMBL/GenBank/DDBJ whole genome shotgun (WGS) entry which is preliminary data.</text>
</comment>